<dbReference type="GO" id="GO:0003735">
    <property type="term" value="F:structural constituent of ribosome"/>
    <property type="evidence" value="ECO:0007669"/>
    <property type="project" value="InterPro"/>
</dbReference>
<dbReference type="InterPro" id="IPR040008">
    <property type="entry name" value="Ribosomal_mL46"/>
</dbReference>
<evidence type="ECO:0000259" key="1">
    <source>
        <dbReference type="Pfam" id="PF11788"/>
    </source>
</evidence>
<feature type="domain" description="Large ribosomal subunit protein mL46 N-terminal" evidence="1">
    <location>
        <begin position="60"/>
        <end position="120"/>
    </location>
</feature>
<keyword evidence="2" id="KW-1185">Reference proteome</keyword>
<evidence type="ECO:0000313" key="2">
    <source>
        <dbReference type="Proteomes" id="UP000887565"/>
    </source>
</evidence>
<dbReference type="GO" id="GO:0005762">
    <property type="term" value="C:mitochondrial large ribosomal subunit"/>
    <property type="evidence" value="ECO:0007669"/>
    <property type="project" value="TreeGrafter"/>
</dbReference>
<evidence type="ECO:0000313" key="3">
    <source>
        <dbReference type="WBParaSite" id="nRc.2.0.1.t10088-RA"/>
    </source>
</evidence>
<dbReference type="Pfam" id="PF11788">
    <property type="entry name" value="MRP-L46"/>
    <property type="match status" value="1"/>
</dbReference>
<name>A0A915I8K5_ROMCU</name>
<dbReference type="WBParaSite" id="nRc.2.0.1.t10088-RA">
    <property type="protein sequence ID" value="nRc.2.0.1.t10088-RA"/>
    <property type="gene ID" value="nRc.2.0.1.g10088"/>
</dbReference>
<dbReference type="InterPro" id="IPR021757">
    <property type="entry name" value="Ribosomal_mL46_N"/>
</dbReference>
<dbReference type="Proteomes" id="UP000887565">
    <property type="component" value="Unplaced"/>
</dbReference>
<proteinExistence type="predicted"/>
<dbReference type="AlphaFoldDB" id="A0A915I8K5"/>
<dbReference type="PANTHER" id="PTHR13124">
    <property type="entry name" value="39S RIBOSOMAL PROTEIN L46, MITOCHONDRIAL PRECURSOR-RELATED"/>
    <property type="match status" value="1"/>
</dbReference>
<dbReference type="PANTHER" id="PTHR13124:SF12">
    <property type="entry name" value="LARGE RIBOSOMAL SUBUNIT PROTEIN ML46"/>
    <property type="match status" value="1"/>
</dbReference>
<reference evidence="3" key="1">
    <citation type="submission" date="2022-11" db="UniProtKB">
        <authorList>
            <consortium name="WormBaseParasite"/>
        </authorList>
    </citation>
    <scope>IDENTIFICATION</scope>
</reference>
<organism evidence="2 3">
    <name type="scientific">Romanomermis culicivorax</name>
    <name type="common">Nematode worm</name>
    <dbReference type="NCBI Taxonomy" id="13658"/>
    <lineage>
        <taxon>Eukaryota</taxon>
        <taxon>Metazoa</taxon>
        <taxon>Ecdysozoa</taxon>
        <taxon>Nematoda</taxon>
        <taxon>Enoplea</taxon>
        <taxon>Dorylaimia</taxon>
        <taxon>Mermithida</taxon>
        <taxon>Mermithoidea</taxon>
        <taxon>Mermithidae</taxon>
        <taxon>Romanomermis</taxon>
    </lineage>
</organism>
<protein>
    <submittedName>
        <fullName evidence="3">Ribosomal protein L46 N-terminal domain-containing protein</fullName>
    </submittedName>
</protein>
<sequence>MDITFASKFNMAVVVMTNRLAKIPFPQLRRSIANLYSGSPESNKVHDVETVTSSKNNGKWQIASIVILERLPIIAPPMDDTQQKFHDLMTSLELEKSLLSDHELRGIADSWLADKKHQLIAQIRITF</sequence>
<accession>A0A915I8K5</accession>